<dbReference type="Proteomes" id="UP000252355">
    <property type="component" value="Unassembled WGS sequence"/>
</dbReference>
<name>A0A367ZSC2_9BACT</name>
<dbReference type="PANTHER" id="PTHR24193">
    <property type="entry name" value="ANKYRIN REPEAT PROTEIN"/>
    <property type="match status" value="1"/>
</dbReference>
<organism evidence="6 7">
    <name type="scientific">Candidatus Ozemobacter sibiricus</name>
    <dbReference type="NCBI Taxonomy" id="2268124"/>
    <lineage>
        <taxon>Bacteria</taxon>
        <taxon>Candidatus Ozemobacteria</taxon>
        <taxon>Candidatus Ozemobacterales</taxon>
        <taxon>Candidatus Ozemobacteraceae</taxon>
        <taxon>Candidatus Ozemobacter</taxon>
    </lineage>
</organism>
<keyword evidence="3 4" id="KW-0040">ANK repeat</keyword>
<dbReference type="Pfam" id="PF13432">
    <property type="entry name" value="TPR_16"/>
    <property type="match status" value="2"/>
</dbReference>
<dbReference type="InterPro" id="IPR019734">
    <property type="entry name" value="TPR_rpt"/>
</dbReference>
<reference evidence="6 7" key="1">
    <citation type="submission" date="2018-05" db="EMBL/GenBank/DDBJ databases">
        <title>A metagenomic window into the 2 km-deep terrestrial subsurface aquifer revealed taxonomically and functionally diverse microbial community comprising novel uncultured bacterial lineages.</title>
        <authorList>
            <person name="Kadnikov V.V."/>
            <person name="Mardanov A.V."/>
            <person name="Beletsky A.V."/>
            <person name="Banks D."/>
            <person name="Pimenov N.V."/>
            <person name="Frank Y.A."/>
            <person name="Karnachuk O.V."/>
            <person name="Ravin N.V."/>
        </authorList>
    </citation>
    <scope>NUCLEOTIDE SEQUENCE [LARGE SCALE GENOMIC DNA]</scope>
    <source>
        <strain evidence="6">BY5</strain>
    </source>
</reference>
<dbReference type="Gene3D" id="1.25.40.20">
    <property type="entry name" value="Ankyrin repeat-containing domain"/>
    <property type="match status" value="2"/>
</dbReference>
<dbReference type="AlphaFoldDB" id="A0A367ZSC2"/>
<evidence type="ECO:0000313" key="7">
    <source>
        <dbReference type="Proteomes" id="UP000252355"/>
    </source>
</evidence>
<accession>A0A367ZSC2</accession>
<dbReference type="GO" id="GO:0045944">
    <property type="term" value="P:positive regulation of transcription by RNA polymerase II"/>
    <property type="evidence" value="ECO:0007669"/>
    <property type="project" value="TreeGrafter"/>
</dbReference>
<dbReference type="InterPro" id="IPR036770">
    <property type="entry name" value="Ankyrin_rpt-contain_sf"/>
</dbReference>
<feature type="repeat" description="ANK" evidence="4">
    <location>
        <begin position="233"/>
        <end position="265"/>
    </location>
</feature>
<keyword evidence="1" id="KW-0677">Repeat</keyword>
<feature type="repeat" description="TPR" evidence="5">
    <location>
        <begin position="115"/>
        <end position="148"/>
    </location>
</feature>
<dbReference type="PRINTS" id="PR01415">
    <property type="entry name" value="ANKYRIN"/>
</dbReference>
<evidence type="ECO:0000256" key="1">
    <source>
        <dbReference type="ARBA" id="ARBA00022737"/>
    </source>
</evidence>
<feature type="repeat" description="TPR" evidence="5">
    <location>
        <begin position="47"/>
        <end position="80"/>
    </location>
</feature>
<evidence type="ECO:0000256" key="2">
    <source>
        <dbReference type="ARBA" id="ARBA00022803"/>
    </source>
</evidence>
<dbReference type="Pfam" id="PF12796">
    <property type="entry name" value="Ank_2"/>
    <property type="match status" value="2"/>
</dbReference>
<keyword evidence="2 5" id="KW-0802">TPR repeat</keyword>
<evidence type="ECO:0000313" key="6">
    <source>
        <dbReference type="EMBL" id="RCK81044.1"/>
    </source>
</evidence>
<evidence type="ECO:0000256" key="3">
    <source>
        <dbReference type="ARBA" id="ARBA00023043"/>
    </source>
</evidence>
<proteinExistence type="predicted"/>
<dbReference type="InterPro" id="IPR050663">
    <property type="entry name" value="Ankyrin-SOCS_Box"/>
</dbReference>
<dbReference type="PROSITE" id="PS50088">
    <property type="entry name" value="ANK_REPEAT"/>
    <property type="match status" value="3"/>
</dbReference>
<evidence type="ECO:0000256" key="4">
    <source>
        <dbReference type="PROSITE-ProRule" id="PRU00023"/>
    </source>
</evidence>
<dbReference type="EMBL" id="QOQW01000003">
    <property type="protein sequence ID" value="RCK81044.1"/>
    <property type="molecule type" value="Genomic_DNA"/>
</dbReference>
<dbReference type="PROSITE" id="PS50005">
    <property type="entry name" value="TPR"/>
    <property type="match status" value="3"/>
</dbReference>
<gene>
    <name evidence="6" type="ORF">OZSIB_2421</name>
</gene>
<dbReference type="PANTHER" id="PTHR24193:SF121">
    <property type="entry name" value="ADA2A-CONTAINING COMPLEX COMPONENT 3, ISOFORM D"/>
    <property type="match status" value="1"/>
</dbReference>
<dbReference type="Pfam" id="PF07719">
    <property type="entry name" value="TPR_2"/>
    <property type="match status" value="1"/>
</dbReference>
<feature type="repeat" description="ANK" evidence="4">
    <location>
        <begin position="306"/>
        <end position="338"/>
    </location>
</feature>
<dbReference type="PROSITE" id="PS50293">
    <property type="entry name" value="TPR_REGION"/>
    <property type="match status" value="2"/>
</dbReference>
<comment type="caution">
    <text evidence="6">The sequence shown here is derived from an EMBL/GenBank/DDBJ whole genome shotgun (WGS) entry which is preliminary data.</text>
</comment>
<dbReference type="SMART" id="SM00028">
    <property type="entry name" value="TPR"/>
    <property type="match status" value="4"/>
</dbReference>
<dbReference type="SMART" id="SM00248">
    <property type="entry name" value="ANK"/>
    <property type="match status" value="5"/>
</dbReference>
<feature type="repeat" description="ANK" evidence="4">
    <location>
        <begin position="266"/>
        <end position="298"/>
    </location>
</feature>
<sequence length="379" mass="40437">MNWKRTWHPLSWLLLVGAILAGALPIAAQTSQIDRLKEAVENNPDDARSAYTLGTLLAQKNRLAEAAEYLTMATERDPEMVSAFSNLGLILRDLKRFDEAIAALQRVTDLEPEDAAAWTNLGTALQGAGRFEAAADAYRQATRLKPGDVEAQFGLAWMLLQTGQTQAAEEQYHVLAALDRRRADDLYFQYRQSQPGPAVSPLGELAAAVAGRDAEAVARLLQEGADPNQADGKGNPALHVAVQAGSNDIVALLIQGKADLTARDRLNRVPLHIAALVDNAEAARLLLEAGAAVDLPGFDSPTDGPTESTPLILAAQSGAVATAELLIKAGANVNALTNVKGGLFRRSPLFWAIKANQPGMVELLRKHGAEQYPPGATPN</sequence>
<dbReference type="SUPFAM" id="SSF48403">
    <property type="entry name" value="Ankyrin repeat"/>
    <property type="match status" value="1"/>
</dbReference>
<dbReference type="SUPFAM" id="SSF48452">
    <property type="entry name" value="TPR-like"/>
    <property type="match status" value="1"/>
</dbReference>
<dbReference type="GO" id="GO:0000976">
    <property type="term" value="F:transcription cis-regulatory region binding"/>
    <property type="evidence" value="ECO:0007669"/>
    <property type="project" value="TreeGrafter"/>
</dbReference>
<evidence type="ECO:0000256" key="5">
    <source>
        <dbReference type="PROSITE-ProRule" id="PRU00339"/>
    </source>
</evidence>
<dbReference type="InterPro" id="IPR013105">
    <property type="entry name" value="TPR_2"/>
</dbReference>
<dbReference type="InterPro" id="IPR002110">
    <property type="entry name" value="Ankyrin_rpt"/>
</dbReference>
<feature type="repeat" description="TPR" evidence="5">
    <location>
        <begin position="81"/>
        <end position="114"/>
    </location>
</feature>
<protein>
    <submittedName>
        <fullName evidence="6">TPR domain/radical SAM/B12 binding domain protein</fullName>
    </submittedName>
</protein>
<dbReference type="Gene3D" id="1.25.40.10">
    <property type="entry name" value="Tetratricopeptide repeat domain"/>
    <property type="match status" value="2"/>
</dbReference>
<dbReference type="InterPro" id="IPR011990">
    <property type="entry name" value="TPR-like_helical_dom_sf"/>
</dbReference>
<dbReference type="PROSITE" id="PS50297">
    <property type="entry name" value="ANK_REP_REGION"/>
    <property type="match status" value="3"/>
</dbReference>